<protein>
    <submittedName>
        <fullName evidence="3">Secreted protein</fullName>
    </submittedName>
</protein>
<dbReference type="EMBL" id="KM038643">
    <property type="protein sequence ID" value="AIG56104.1"/>
    <property type="molecule type" value="Genomic_DNA"/>
</dbReference>
<feature type="chain" id="PRO_5002037106" evidence="1">
    <location>
        <begin position="18"/>
        <end position="588"/>
    </location>
</feature>
<dbReference type="Pfam" id="PF25156">
    <property type="entry name" value="PNGase_A_C"/>
    <property type="match status" value="1"/>
</dbReference>
<name>A0A0A7CNV9_ACHHY</name>
<keyword evidence="1" id="KW-0732">Signal</keyword>
<evidence type="ECO:0000259" key="2">
    <source>
        <dbReference type="Pfam" id="PF12222"/>
    </source>
</evidence>
<organism evidence="3">
    <name type="scientific">Achlya hypogyna</name>
    <name type="common">Oomycete</name>
    <name type="synonym">Protoachlya hypogyna</name>
    <dbReference type="NCBI Taxonomy" id="1202772"/>
    <lineage>
        <taxon>Eukaryota</taxon>
        <taxon>Sar</taxon>
        <taxon>Stramenopiles</taxon>
        <taxon>Oomycota</taxon>
        <taxon>Saprolegniomycetes</taxon>
        <taxon>Saprolegniales</taxon>
        <taxon>Achlyaceae</taxon>
        <taxon>Achlya</taxon>
    </lineage>
</organism>
<dbReference type="Pfam" id="PF12222">
    <property type="entry name" value="PNGaseA"/>
    <property type="match status" value="1"/>
</dbReference>
<feature type="signal peptide" evidence="1">
    <location>
        <begin position="1"/>
        <end position="17"/>
    </location>
</feature>
<accession>A0A0A7CNV9</accession>
<reference evidence="3" key="1">
    <citation type="journal article" date="2014" name="Genome Biol. Evol.">
        <title>The secreted proteins of Achlya hypogyna and Thraustotheca clavata identify the ancestral oomycete secretome and reveal gene acquisitions by horizontal gene transfer.</title>
        <authorList>
            <person name="Misner I."/>
            <person name="Blouin N."/>
            <person name="Leonard G."/>
            <person name="Richards T.A."/>
            <person name="Lane C.E."/>
        </authorList>
    </citation>
    <scope>NUCLEOTIDE SEQUENCE</scope>
    <source>
        <strain evidence="3">ATCC 48635</strain>
    </source>
</reference>
<dbReference type="PANTHER" id="PTHR31104">
    <property type="entry name" value="PEPTIDE-N4-(N-ACETYL-BETA-GLUCOSAMINYL)ASPARAGINE AMIDASE A PROTEIN"/>
    <property type="match status" value="1"/>
</dbReference>
<feature type="domain" description="Peptide N-acetyl-beta-D-glucosaminyl asparaginase amidase A N-terminal" evidence="2">
    <location>
        <begin position="34"/>
        <end position="363"/>
    </location>
</feature>
<evidence type="ECO:0000256" key="1">
    <source>
        <dbReference type="SAM" id="SignalP"/>
    </source>
</evidence>
<sequence length="588" mass="64681">MLRQSIGLLVVGTAAFAAQHAFDITLPVNTNQIEYDTPECTVSLMLNHSFGASYWRPFSSMVSEPPCINMSLPVVLLRWTALVPAGRQFDRIAAVWFDNFELLRTTTEEPRGRAGPFLLLSLSLKRSVDTTWEVLKDVSHYLEIFRGGGKVVVALDNIVDATYTSPFEVSVTLEFYKKKDPATFVWATPRPPDTVLSISNTDGLYGWFNVRPSTEGTNGAFVTLPRNAEQVYIEVFTSHHGCDEFWYTNPPNQFLDLLQTNCGNGAFREVQIFLDNVLAAVIWPFPLIYSGGISPYMWAPVVATGAFKIPTYLVDLTPFLGKLLDGKPHNISFGVGNGQDYWPSSGNLLVYLDKEDSQTTAVLEQESIPPPTRATVNATVNGPDMTFVTTAGRTSTVTTILKTSRGLTRYTVEQRAYFSNTQTYSNNGTMQEFNQSTTVVTTTTVTNFTTGDVSSRVVTEKYPLTGSTVYDEYQAVLVASTQHVQVPDVRRNFRPDAMALNGFQLTTTIDHAFLSTATSTGCLEALRPGITDATLEIYQHATSFLDSLVGGNGTDEAHLRASNRTGCFAMHVTGSYANGVSGFEEHAC</sequence>
<dbReference type="InterPro" id="IPR021102">
    <property type="entry name" value="PNGase_A"/>
</dbReference>
<dbReference type="InterPro" id="IPR056948">
    <property type="entry name" value="PNGaseA_N"/>
</dbReference>
<proteinExistence type="predicted"/>
<dbReference type="AlphaFoldDB" id="A0A0A7CNV9"/>
<evidence type="ECO:0000313" key="3">
    <source>
        <dbReference type="EMBL" id="AIG56104.1"/>
    </source>
</evidence>